<dbReference type="PANTHER" id="PTHR42924:SF3">
    <property type="entry name" value="POLYMERASE_HISTIDINOL PHOSPHATASE N-TERMINAL DOMAIN-CONTAINING PROTEIN"/>
    <property type="match status" value="1"/>
</dbReference>
<dbReference type="Gene3D" id="3.20.20.140">
    <property type="entry name" value="Metal-dependent hydrolases"/>
    <property type="match status" value="1"/>
</dbReference>
<organism evidence="2 3">
    <name type="scientific">Paenactinomyces guangxiensis</name>
    <dbReference type="NCBI Taxonomy" id="1490290"/>
    <lineage>
        <taxon>Bacteria</taxon>
        <taxon>Bacillati</taxon>
        <taxon>Bacillota</taxon>
        <taxon>Bacilli</taxon>
        <taxon>Bacillales</taxon>
        <taxon>Thermoactinomycetaceae</taxon>
        <taxon>Paenactinomyces</taxon>
    </lineage>
</organism>
<dbReference type="SMART" id="SM00481">
    <property type="entry name" value="POLIIIAc"/>
    <property type="match status" value="1"/>
</dbReference>
<accession>A0A7W2A8N8</accession>
<dbReference type="Proteomes" id="UP000535491">
    <property type="component" value="Unassembled WGS sequence"/>
</dbReference>
<name>A0A7W2A8N8_9BACL</name>
<dbReference type="GO" id="GO:0004534">
    <property type="term" value="F:5'-3' RNA exonuclease activity"/>
    <property type="evidence" value="ECO:0007669"/>
    <property type="project" value="TreeGrafter"/>
</dbReference>
<proteinExistence type="predicted"/>
<dbReference type="PANTHER" id="PTHR42924">
    <property type="entry name" value="EXONUCLEASE"/>
    <property type="match status" value="1"/>
</dbReference>
<dbReference type="RefSeq" id="WP_181752068.1">
    <property type="nucleotide sequence ID" value="NZ_JACEIQ010000010.1"/>
</dbReference>
<reference evidence="2 3" key="1">
    <citation type="submission" date="2020-07" db="EMBL/GenBank/DDBJ databases">
        <authorList>
            <person name="Feng H."/>
        </authorList>
    </citation>
    <scope>NUCLEOTIDE SEQUENCE [LARGE SCALE GENOMIC DNA]</scope>
    <source>
        <strain evidence="3">s-10</strain>
    </source>
</reference>
<keyword evidence="2" id="KW-0378">Hydrolase</keyword>
<dbReference type="AlphaFoldDB" id="A0A7W2A8N8"/>
<dbReference type="Pfam" id="PF02811">
    <property type="entry name" value="PHP"/>
    <property type="match status" value="1"/>
</dbReference>
<dbReference type="InterPro" id="IPR003141">
    <property type="entry name" value="Pol/His_phosphatase_N"/>
</dbReference>
<evidence type="ECO:0000313" key="3">
    <source>
        <dbReference type="Proteomes" id="UP000535491"/>
    </source>
</evidence>
<dbReference type="InterPro" id="IPR052018">
    <property type="entry name" value="PHP_domain"/>
</dbReference>
<dbReference type="NCBIfam" id="NF038032">
    <property type="entry name" value="CehA_McbA_metalo"/>
    <property type="match status" value="1"/>
</dbReference>
<gene>
    <name evidence="2" type="ORF">H1191_10955</name>
</gene>
<protein>
    <submittedName>
        <fullName evidence="2">CehA/McbA family metallohydrolase</fullName>
    </submittedName>
</protein>
<dbReference type="SUPFAM" id="SSF89550">
    <property type="entry name" value="PHP domain-like"/>
    <property type="match status" value="1"/>
</dbReference>
<evidence type="ECO:0000313" key="2">
    <source>
        <dbReference type="EMBL" id="MBA4494825.1"/>
    </source>
</evidence>
<dbReference type="InterPro" id="IPR016195">
    <property type="entry name" value="Pol/histidinol_Pase-like"/>
</dbReference>
<keyword evidence="3" id="KW-1185">Reference proteome</keyword>
<dbReference type="InterPro" id="IPR004013">
    <property type="entry name" value="PHP_dom"/>
</dbReference>
<dbReference type="EMBL" id="JACEIQ010000010">
    <property type="protein sequence ID" value="MBA4494825.1"/>
    <property type="molecule type" value="Genomic_DNA"/>
</dbReference>
<sequence length="422" mass="48119">MYEITLCKAITKEEEGRYLEVPFPMPEKTERIDVAYEIIDKGAVTSVVDLGIRDDSRVRGWSGGARKSFYLTVEKATPGYLPGSLKPGEWAVLLGGYKIAKTGCEVKITIQFTMREPRWYKGDLHTHSNHSDGMYSLEEVVSIAEKHQLDFIALTDHNTVSQNFCFPKENNIVFIAGMEFTTHHGHCNFLGVADPVRDFRVSSSEEALAKVAEARQSGALIVLNHPHCSFCPWEWSMDVAYDCVEIWNGPWREDNQRTLDWWQQQLSLGRKIVAVGGSDVHRPHPFIRHGFPTTWIYSEGRDTSSLLQALRQGHTFITYAPEAPTVHLRYRDKMMGDQACVKEGNINTAFTGLAEGDHIRFYTNRGLAAEHIATENIQRYQVEVKNEKFLRAEVWRKFNIPDVIDAYLPVTISNPIYFNTKE</sequence>
<feature type="domain" description="Polymerase/histidinol phosphatase N-terminal" evidence="1">
    <location>
        <begin position="122"/>
        <end position="184"/>
    </location>
</feature>
<comment type="caution">
    <text evidence="2">The sequence shown here is derived from an EMBL/GenBank/DDBJ whole genome shotgun (WGS) entry which is preliminary data.</text>
</comment>
<dbReference type="GO" id="GO:0035312">
    <property type="term" value="F:5'-3' DNA exonuclease activity"/>
    <property type="evidence" value="ECO:0007669"/>
    <property type="project" value="TreeGrafter"/>
</dbReference>
<evidence type="ECO:0000259" key="1">
    <source>
        <dbReference type="SMART" id="SM00481"/>
    </source>
</evidence>